<dbReference type="AlphaFoldDB" id="A0A0K8UAF0"/>
<dbReference type="EMBL" id="GDHF01028741">
    <property type="protein sequence ID" value="JAI23573.1"/>
    <property type="molecule type" value="Transcribed_RNA"/>
</dbReference>
<feature type="non-terminal residue" evidence="2">
    <location>
        <position position="188"/>
    </location>
</feature>
<evidence type="ECO:0000256" key="1">
    <source>
        <dbReference type="SAM" id="MobiDB-lite"/>
    </source>
</evidence>
<organism evidence="2">
    <name type="scientific">Bactrocera latifrons</name>
    <name type="common">Malaysian fruit fly</name>
    <name type="synonym">Chaetodacus latifrons</name>
    <dbReference type="NCBI Taxonomy" id="174628"/>
    <lineage>
        <taxon>Eukaryota</taxon>
        <taxon>Metazoa</taxon>
        <taxon>Ecdysozoa</taxon>
        <taxon>Arthropoda</taxon>
        <taxon>Hexapoda</taxon>
        <taxon>Insecta</taxon>
        <taxon>Pterygota</taxon>
        <taxon>Neoptera</taxon>
        <taxon>Endopterygota</taxon>
        <taxon>Diptera</taxon>
        <taxon>Brachycera</taxon>
        <taxon>Muscomorpha</taxon>
        <taxon>Tephritoidea</taxon>
        <taxon>Tephritidae</taxon>
        <taxon>Bactrocera</taxon>
        <taxon>Bactrocera</taxon>
    </lineage>
</organism>
<proteinExistence type="predicted"/>
<reference evidence="2" key="1">
    <citation type="submission" date="2015-06" db="EMBL/GenBank/DDBJ databases">
        <authorList>
            <person name="Hoefler B.C."/>
            <person name="Straight P.D."/>
        </authorList>
    </citation>
    <scope>NUCLEOTIDE SEQUENCE</scope>
</reference>
<protein>
    <submittedName>
        <fullName evidence="2">Titin</fullName>
    </submittedName>
</protein>
<gene>
    <name evidence="2" type="primary">sls_32</name>
    <name evidence="2" type="ORF">c1_g3_i1</name>
</gene>
<feature type="region of interest" description="Disordered" evidence="1">
    <location>
        <begin position="91"/>
        <end position="123"/>
    </location>
</feature>
<name>A0A0K8UAF0_BACLA</name>
<sequence length="188" mass="21367">DEGVPKPVEEIPLEEVNIVEEQPTSETEDFEISPTEKQETPKKKKTVKHKVKVIEEDKPEETNVDSVDVAGTVKEVNDLPITEVEDFEVTVTEEQTKSKKKKPTKQKVQGEEEVKPEDIPQEPVHVEEIETKTEVKEIVDDKGDVQKQVVTKRKLKRQQGPREDVIEIIEVQTADQPEAEGTIIETQP</sequence>
<dbReference type="OrthoDB" id="2152335at2759"/>
<feature type="region of interest" description="Disordered" evidence="1">
    <location>
        <begin position="1"/>
        <end position="49"/>
    </location>
</feature>
<feature type="non-terminal residue" evidence="2">
    <location>
        <position position="1"/>
    </location>
</feature>
<evidence type="ECO:0000313" key="2">
    <source>
        <dbReference type="EMBL" id="JAI23573.1"/>
    </source>
</evidence>
<feature type="compositionally biased region" description="Basic and acidic residues" evidence="1">
    <location>
        <begin position="108"/>
        <end position="123"/>
    </location>
</feature>
<accession>A0A0K8UAF0</accession>